<gene>
    <name evidence="5" type="primary">queA</name>
    <name evidence="6" type="ORF">IAC51_07545</name>
</gene>
<keyword evidence="2 5" id="KW-0808">Transferase</keyword>
<keyword evidence="1 5" id="KW-0963">Cytoplasm</keyword>
<dbReference type="HAMAP" id="MF_00113">
    <property type="entry name" value="QueA"/>
    <property type="match status" value="1"/>
</dbReference>
<dbReference type="SUPFAM" id="SSF111337">
    <property type="entry name" value="QueA-like"/>
    <property type="match status" value="1"/>
</dbReference>
<evidence type="ECO:0000256" key="4">
    <source>
        <dbReference type="ARBA" id="ARBA00022785"/>
    </source>
</evidence>
<dbReference type="InterPro" id="IPR036100">
    <property type="entry name" value="QueA_sf"/>
</dbReference>
<comment type="catalytic activity">
    <reaction evidence="5">
        <text>7-aminomethyl-7-carbaguanosine(34) in tRNA + S-adenosyl-L-methionine = epoxyqueuosine(34) in tRNA + adenine + L-methionine + 2 H(+)</text>
        <dbReference type="Rhea" id="RHEA:32155"/>
        <dbReference type="Rhea" id="RHEA-COMP:10342"/>
        <dbReference type="Rhea" id="RHEA-COMP:18582"/>
        <dbReference type="ChEBI" id="CHEBI:15378"/>
        <dbReference type="ChEBI" id="CHEBI:16708"/>
        <dbReference type="ChEBI" id="CHEBI:57844"/>
        <dbReference type="ChEBI" id="CHEBI:59789"/>
        <dbReference type="ChEBI" id="CHEBI:82833"/>
        <dbReference type="ChEBI" id="CHEBI:194443"/>
        <dbReference type="EC" id="2.4.99.17"/>
    </reaction>
</comment>
<protein>
    <recommendedName>
        <fullName evidence="5">S-adenosylmethionine:tRNA ribosyltransferase-isomerase</fullName>
        <ecNumber evidence="5">2.4.99.17</ecNumber>
    </recommendedName>
    <alternativeName>
        <fullName evidence="5">Queuosine biosynthesis protein QueA</fullName>
    </alternativeName>
</protein>
<comment type="function">
    <text evidence="5">Transfers and isomerizes the ribose moiety from AdoMet to the 7-aminomethyl group of 7-deazaguanine (preQ1-tRNA) to give epoxyqueuosine (oQ-tRNA).</text>
</comment>
<dbReference type="Gene3D" id="3.40.1780.10">
    <property type="entry name" value="QueA-like"/>
    <property type="match status" value="2"/>
</dbReference>
<dbReference type="EMBL" id="JADIMV010000130">
    <property type="protein sequence ID" value="MBO8440488.1"/>
    <property type="molecule type" value="Genomic_DNA"/>
</dbReference>
<keyword evidence="3 5" id="KW-0949">S-adenosyl-L-methionine</keyword>
<comment type="subcellular location">
    <subcellularLocation>
        <location evidence="5">Cytoplasm</location>
    </subcellularLocation>
</comment>
<comment type="similarity">
    <text evidence="5">Belongs to the QueA family.</text>
</comment>
<reference evidence="6" key="1">
    <citation type="submission" date="2020-10" db="EMBL/GenBank/DDBJ databases">
        <authorList>
            <person name="Gilroy R."/>
        </authorList>
    </citation>
    <scope>NUCLEOTIDE SEQUENCE</scope>
    <source>
        <strain evidence="6">3924</strain>
    </source>
</reference>
<dbReference type="FunFam" id="3.40.1780.10:FF:000005">
    <property type="entry name" value="S-adenosylmethionine:tRNA ribosyltransferase-isomerase"/>
    <property type="match status" value="1"/>
</dbReference>
<comment type="pathway">
    <text evidence="5">tRNA modification; tRNA-queuosine biosynthesis.</text>
</comment>
<dbReference type="Pfam" id="PF02547">
    <property type="entry name" value="Queuosine_synth"/>
    <property type="match status" value="1"/>
</dbReference>
<dbReference type="PANTHER" id="PTHR30307">
    <property type="entry name" value="S-ADENOSYLMETHIONINE:TRNA RIBOSYLTRANSFERASE-ISOMERASE"/>
    <property type="match status" value="1"/>
</dbReference>
<proteinExistence type="inferred from homology"/>
<dbReference type="InterPro" id="IPR003699">
    <property type="entry name" value="QueA"/>
</dbReference>
<name>A0A940IEP4_9BACT</name>
<dbReference type="GO" id="GO:0005737">
    <property type="term" value="C:cytoplasm"/>
    <property type="evidence" value="ECO:0007669"/>
    <property type="project" value="UniProtKB-SubCell"/>
</dbReference>
<evidence type="ECO:0000313" key="6">
    <source>
        <dbReference type="EMBL" id="MBO8440488.1"/>
    </source>
</evidence>
<dbReference type="EC" id="2.4.99.17" evidence="5"/>
<reference evidence="6" key="2">
    <citation type="journal article" date="2021" name="PeerJ">
        <title>Extensive microbial diversity within the chicken gut microbiome revealed by metagenomics and culture.</title>
        <authorList>
            <person name="Gilroy R."/>
            <person name="Ravi A."/>
            <person name="Getino M."/>
            <person name="Pursley I."/>
            <person name="Horton D.L."/>
            <person name="Alikhan N.F."/>
            <person name="Baker D."/>
            <person name="Gharbi K."/>
            <person name="Hall N."/>
            <person name="Watson M."/>
            <person name="Adriaenssens E.M."/>
            <person name="Foster-Nyarko E."/>
            <person name="Jarju S."/>
            <person name="Secka A."/>
            <person name="Antonio M."/>
            <person name="Oren A."/>
            <person name="Chaudhuri R.R."/>
            <person name="La Ragione R."/>
            <person name="Hildebrand F."/>
            <person name="Pallen M.J."/>
        </authorList>
    </citation>
    <scope>NUCLEOTIDE SEQUENCE</scope>
    <source>
        <strain evidence="6">3924</strain>
    </source>
</reference>
<dbReference type="Proteomes" id="UP000712007">
    <property type="component" value="Unassembled WGS sequence"/>
</dbReference>
<dbReference type="InterPro" id="IPR042118">
    <property type="entry name" value="QueA_dom1"/>
</dbReference>
<evidence type="ECO:0000256" key="5">
    <source>
        <dbReference type="HAMAP-Rule" id="MF_00113"/>
    </source>
</evidence>
<dbReference type="GO" id="GO:0008616">
    <property type="term" value="P:tRNA queuosine(34) biosynthetic process"/>
    <property type="evidence" value="ECO:0007669"/>
    <property type="project" value="UniProtKB-UniRule"/>
</dbReference>
<comment type="subunit">
    <text evidence="5">Monomer.</text>
</comment>
<accession>A0A940IEP4</accession>
<dbReference type="PANTHER" id="PTHR30307:SF0">
    <property type="entry name" value="S-ADENOSYLMETHIONINE:TRNA RIBOSYLTRANSFERASE-ISOMERASE"/>
    <property type="match status" value="1"/>
</dbReference>
<evidence type="ECO:0000256" key="2">
    <source>
        <dbReference type="ARBA" id="ARBA00022679"/>
    </source>
</evidence>
<dbReference type="GO" id="GO:0051075">
    <property type="term" value="F:S-adenosylmethionine:tRNA ribosyltransferase-isomerase activity"/>
    <property type="evidence" value="ECO:0007669"/>
    <property type="project" value="UniProtKB-EC"/>
</dbReference>
<evidence type="ECO:0000256" key="1">
    <source>
        <dbReference type="ARBA" id="ARBA00022490"/>
    </source>
</evidence>
<organism evidence="6 7">
    <name type="scientific">Candidatus Aphodosoma intestinipullorum</name>
    <dbReference type="NCBI Taxonomy" id="2840674"/>
    <lineage>
        <taxon>Bacteria</taxon>
        <taxon>Pseudomonadati</taxon>
        <taxon>Bacteroidota</taxon>
        <taxon>Bacteroidia</taxon>
        <taxon>Bacteroidales</taxon>
        <taxon>Candidatus Aphodosoma</taxon>
    </lineage>
</organism>
<evidence type="ECO:0000256" key="3">
    <source>
        <dbReference type="ARBA" id="ARBA00022691"/>
    </source>
</evidence>
<dbReference type="AlphaFoldDB" id="A0A940IEP4"/>
<sequence length="404" mass="45929">MDVKKIRIDDFDYPLPEERIAKYPLEERDHSKLLVWRNGDIEERHFYDLPDCLDSGDLLIYNNTKVIQARLHFHKESGATIEIFCLEPYAPADYELVFQTCGSCVWKCLVGNLKKWKEGGLRQTLCIRDIIFELTAERVSADEGMSHLVRFTWDNDEITFAEILAHFGELPIPPYLNRPTEEKDKKTYQTVYSKIDGSVAAPTAGLHFTMDVLRYLALKGIREDEVTLHVGAGTFQPVKSEEIGGHPMHREIISVSKSTIADILRSRGRVVAVGTTSVRTLESLYYLGCHIMANPDAPDLTVGQWEPYSGGTGIPTEEALRAITDYLTRKHLPAIDASTQIMIVPGFEFRVVNKIITNFHQPKSTLLLLISAFVGLDRWRDIYDYALEHGFRFLSYGDSSLLVR</sequence>
<evidence type="ECO:0000313" key="7">
    <source>
        <dbReference type="Proteomes" id="UP000712007"/>
    </source>
</evidence>
<keyword evidence="4 5" id="KW-0671">Queuosine biosynthesis</keyword>
<comment type="caution">
    <text evidence="6">The sequence shown here is derived from an EMBL/GenBank/DDBJ whole genome shotgun (WGS) entry which is preliminary data.</text>
</comment>